<comment type="caution">
    <text evidence="1">The sequence shown here is derived from an EMBL/GenBank/DDBJ whole genome shotgun (WGS) entry which is preliminary data.</text>
</comment>
<sequence length="87" mass="9861">MAASLSPQGRRLSLSLANYCAPSSAHRGAGNVPRPQEDVISATERQEDNRRTACRLNTTRLRDQLGNIRPMIRKYSRTNRFARQDPH</sequence>
<evidence type="ECO:0000313" key="1">
    <source>
        <dbReference type="EMBL" id="KAK5933268.1"/>
    </source>
</evidence>
<dbReference type="EMBL" id="JAURVH010001514">
    <property type="protein sequence ID" value="KAK5933268.1"/>
    <property type="molecule type" value="Genomic_DNA"/>
</dbReference>
<evidence type="ECO:0000313" key="2">
    <source>
        <dbReference type="Proteomes" id="UP001331515"/>
    </source>
</evidence>
<dbReference type="Proteomes" id="UP001331515">
    <property type="component" value="Unassembled WGS sequence"/>
</dbReference>
<name>A0AAN8ED80_CHAGU</name>
<proteinExistence type="predicted"/>
<organism evidence="1 2">
    <name type="scientific">Champsocephalus gunnari</name>
    <name type="common">Mackerel icefish</name>
    <dbReference type="NCBI Taxonomy" id="52237"/>
    <lineage>
        <taxon>Eukaryota</taxon>
        <taxon>Metazoa</taxon>
        <taxon>Chordata</taxon>
        <taxon>Craniata</taxon>
        <taxon>Vertebrata</taxon>
        <taxon>Euteleostomi</taxon>
        <taxon>Actinopterygii</taxon>
        <taxon>Neopterygii</taxon>
        <taxon>Teleostei</taxon>
        <taxon>Neoteleostei</taxon>
        <taxon>Acanthomorphata</taxon>
        <taxon>Eupercaria</taxon>
        <taxon>Perciformes</taxon>
        <taxon>Notothenioidei</taxon>
        <taxon>Channichthyidae</taxon>
        <taxon>Champsocephalus</taxon>
    </lineage>
</organism>
<gene>
    <name evidence="1" type="ORF">CgunFtcFv8_013762</name>
</gene>
<protein>
    <submittedName>
        <fullName evidence="1">Uncharacterized protein</fullName>
    </submittedName>
</protein>
<keyword evidence="2" id="KW-1185">Reference proteome</keyword>
<accession>A0AAN8ED80</accession>
<reference evidence="1 2" key="1">
    <citation type="journal article" date="2023" name="Mol. Biol. Evol.">
        <title>Genomics of Secondarily Temperate Adaptation in the Only Non-Antarctic Icefish.</title>
        <authorList>
            <person name="Rivera-Colon A.G."/>
            <person name="Rayamajhi N."/>
            <person name="Minhas B.F."/>
            <person name="Madrigal G."/>
            <person name="Bilyk K.T."/>
            <person name="Yoon V."/>
            <person name="Hune M."/>
            <person name="Gregory S."/>
            <person name="Cheng C.H.C."/>
            <person name="Catchen J.M."/>
        </authorList>
    </citation>
    <scope>NUCLEOTIDE SEQUENCE [LARGE SCALE GENOMIC DNA]</scope>
    <source>
        <tissue evidence="1">White muscle</tissue>
    </source>
</reference>
<dbReference type="AlphaFoldDB" id="A0AAN8ED80"/>